<keyword evidence="2" id="KW-1185">Reference proteome</keyword>
<name>A0A5B7JXU8_PORTR</name>
<evidence type="ECO:0000313" key="1">
    <source>
        <dbReference type="EMBL" id="MPC97164.1"/>
    </source>
</evidence>
<reference evidence="1 2" key="1">
    <citation type="submission" date="2019-05" db="EMBL/GenBank/DDBJ databases">
        <title>Another draft genome of Portunus trituberculatus and its Hox gene families provides insights of decapod evolution.</title>
        <authorList>
            <person name="Jeong J.-H."/>
            <person name="Song I."/>
            <person name="Kim S."/>
            <person name="Choi T."/>
            <person name="Kim D."/>
            <person name="Ryu S."/>
            <person name="Kim W."/>
        </authorList>
    </citation>
    <scope>NUCLEOTIDE SEQUENCE [LARGE SCALE GENOMIC DNA]</scope>
    <source>
        <tissue evidence="1">Muscle</tissue>
    </source>
</reference>
<organism evidence="1 2">
    <name type="scientific">Portunus trituberculatus</name>
    <name type="common">Swimming crab</name>
    <name type="synonym">Neptunus trituberculatus</name>
    <dbReference type="NCBI Taxonomy" id="210409"/>
    <lineage>
        <taxon>Eukaryota</taxon>
        <taxon>Metazoa</taxon>
        <taxon>Ecdysozoa</taxon>
        <taxon>Arthropoda</taxon>
        <taxon>Crustacea</taxon>
        <taxon>Multicrustacea</taxon>
        <taxon>Malacostraca</taxon>
        <taxon>Eumalacostraca</taxon>
        <taxon>Eucarida</taxon>
        <taxon>Decapoda</taxon>
        <taxon>Pleocyemata</taxon>
        <taxon>Brachyura</taxon>
        <taxon>Eubrachyura</taxon>
        <taxon>Portunoidea</taxon>
        <taxon>Portunidae</taxon>
        <taxon>Portuninae</taxon>
        <taxon>Portunus</taxon>
    </lineage>
</organism>
<dbReference type="AlphaFoldDB" id="A0A5B7JXU8"/>
<dbReference type="Proteomes" id="UP000324222">
    <property type="component" value="Unassembled WGS sequence"/>
</dbReference>
<dbReference type="EMBL" id="VSRR010108842">
    <property type="protein sequence ID" value="MPC97164.1"/>
    <property type="molecule type" value="Genomic_DNA"/>
</dbReference>
<proteinExistence type="predicted"/>
<comment type="caution">
    <text evidence="1">The sequence shown here is derived from an EMBL/GenBank/DDBJ whole genome shotgun (WGS) entry which is preliminary data.</text>
</comment>
<evidence type="ECO:0000313" key="2">
    <source>
        <dbReference type="Proteomes" id="UP000324222"/>
    </source>
</evidence>
<sequence>MQPHPRVTAGSCWLAVTHEAKRGKSVRIPWDACCRKLFSATHSHSVLSKRQGKAIFILNVRNSATYVLSTWFAGYNNDYGKNSVTTHCWGLRSASAKLVQQRDTRNSPRQK</sequence>
<gene>
    <name evidence="1" type="ORF">E2C01_092459</name>
</gene>
<protein>
    <submittedName>
        <fullName evidence="1">Uncharacterized protein</fullName>
    </submittedName>
</protein>
<accession>A0A5B7JXU8</accession>